<dbReference type="CDD" id="cd06261">
    <property type="entry name" value="TM_PBP2"/>
    <property type="match status" value="1"/>
</dbReference>
<dbReference type="InterPro" id="IPR000515">
    <property type="entry name" value="MetI-like"/>
</dbReference>
<feature type="transmembrane region" description="Helical" evidence="8">
    <location>
        <begin position="83"/>
        <end position="108"/>
    </location>
</feature>
<keyword evidence="3 8" id="KW-0813">Transport</keyword>
<dbReference type="PROSITE" id="PS50928">
    <property type="entry name" value="ABC_TM1"/>
    <property type="match status" value="1"/>
</dbReference>
<dbReference type="Proteomes" id="UP001310386">
    <property type="component" value="Unassembled WGS sequence"/>
</dbReference>
<keyword evidence="7 8" id="KW-0472">Membrane</keyword>
<dbReference type="SUPFAM" id="SSF161098">
    <property type="entry name" value="MetI-like"/>
    <property type="match status" value="1"/>
</dbReference>
<dbReference type="NCBIfam" id="TIGR02138">
    <property type="entry name" value="phosphate_pstC"/>
    <property type="match status" value="1"/>
</dbReference>
<dbReference type="InterPro" id="IPR051124">
    <property type="entry name" value="Phosphate_Transport_Permease"/>
</dbReference>
<evidence type="ECO:0000256" key="6">
    <source>
        <dbReference type="ARBA" id="ARBA00022989"/>
    </source>
</evidence>
<feature type="transmembrane region" description="Helical" evidence="8">
    <location>
        <begin position="120"/>
        <end position="145"/>
    </location>
</feature>
<keyword evidence="5 8" id="KW-0812">Transmembrane</keyword>
<dbReference type="RefSeq" id="WP_371752622.1">
    <property type="nucleotide sequence ID" value="NZ_JAYJLD010000002.1"/>
</dbReference>
<dbReference type="Pfam" id="PF00528">
    <property type="entry name" value="BPD_transp_1"/>
    <property type="match status" value="1"/>
</dbReference>
<evidence type="ECO:0000256" key="2">
    <source>
        <dbReference type="ARBA" id="ARBA00007069"/>
    </source>
</evidence>
<name>A0ABU5ZE62_9BACL</name>
<protein>
    <recommendedName>
        <fullName evidence="9">Phosphate transport system permease protein</fullName>
    </recommendedName>
</protein>
<feature type="transmembrane region" description="Helical" evidence="8">
    <location>
        <begin position="157"/>
        <end position="179"/>
    </location>
</feature>
<dbReference type="InterPro" id="IPR011864">
    <property type="entry name" value="Phosphate_PstC"/>
</dbReference>
<keyword evidence="6 8" id="KW-1133">Transmembrane helix</keyword>
<keyword evidence="9" id="KW-0592">Phosphate transport</keyword>
<evidence type="ECO:0000313" key="12">
    <source>
        <dbReference type="Proteomes" id="UP001310386"/>
    </source>
</evidence>
<feature type="transmembrane region" description="Helical" evidence="8">
    <location>
        <begin position="23"/>
        <end position="44"/>
    </location>
</feature>
<organism evidence="11 12">
    <name type="scientific">Ferviditalea candida</name>
    <dbReference type="NCBI Taxonomy" id="3108399"/>
    <lineage>
        <taxon>Bacteria</taxon>
        <taxon>Bacillati</taxon>
        <taxon>Bacillota</taxon>
        <taxon>Bacilli</taxon>
        <taxon>Bacillales</taxon>
        <taxon>Paenibacillaceae</taxon>
        <taxon>Ferviditalea</taxon>
    </lineage>
</organism>
<keyword evidence="4 9" id="KW-1003">Cell membrane</keyword>
<evidence type="ECO:0000256" key="4">
    <source>
        <dbReference type="ARBA" id="ARBA00022475"/>
    </source>
</evidence>
<feature type="transmembrane region" description="Helical" evidence="8">
    <location>
        <begin position="275"/>
        <end position="297"/>
    </location>
</feature>
<dbReference type="EMBL" id="JAYJLD010000002">
    <property type="protein sequence ID" value="MEB3100518.1"/>
    <property type="molecule type" value="Genomic_DNA"/>
</dbReference>
<reference evidence="11" key="1">
    <citation type="submission" date="2023-12" db="EMBL/GenBank/DDBJ databases">
        <title>Fervidustalea candida gen. nov., sp. nov., a novel member of the family Paenibacillaceae isolated from a geothermal area.</title>
        <authorList>
            <person name="Li W.-J."/>
            <person name="Jiao J.-Y."/>
            <person name="Chen Y."/>
        </authorList>
    </citation>
    <scope>NUCLEOTIDE SEQUENCE</scope>
    <source>
        <strain evidence="11">SYSU GA230002</strain>
    </source>
</reference>
<evidence type="ECO:0000256" key="7">
    <source>
        <dbReference type="ARBA" id="ARBA00023136"/>
    </source>
</evidence>
<comment type="similarity">
    <text evidence="2 9">Belongs to the binding-protein-dependent transport system permease family. CysTW subfamily.</text>
</comment>
<dbReference type="PANTHER" id="PTHR30425:SF2">
    <property type="entry name" value="ABC TRANSPORTER PERMEASE PROTEIN YQGH-RELATED"/>
    <property type="match status" value="1"/>
</dbReference>
<proteinExistence type="inferred from homology"/>
<evidence type="ECO:0000256" key="8">
    <source>
        <dbReference type="RuleBase" id="RU363032"/>
    </source>
</evidence>
<evidence type="ECO:0000313" key="11">
    <source>
        <dbReference type="EMBL" id="MEB3100518.1"/>
    </source>
</evidence>
<comment type="function">
    <text evidence="9">Part of the binding-protein-dependent transport system for phosphate; probably responsible for the translocation of the substrate across the membrane.</text>
</comment>
<dbReference type="InterPro" id="IPR035906">
    <property type="entry name" value="MetI-like_sf"/>
</dbReference>
<comment type="subcellular location">
    <subcellularLocation>
        <location evidence="1 8">Cell membrane</location>
        <topology evidence="1 8">Multi-pass membrane protein</topology>
    </subcellularLocation>
</comment>
<dbReference type="Gene3D" id="1.10.3720.10">
    <property type="entry name" value="MetI-like"/>
    <property type="match status" value="1"/>
</dbReference>
<evidence type="ECO:0000256" key="5">
    <source>
        <dbReference type="ARBA" id="ARBA00022692"/>
    </source>
</evidence>
<evidence type="ECO:0000256" key="3">
    <source>
        <dbReference type="ARBA" id="ARBA00022448"/>
    </source>
</evidence>
<evidence type="ECO:0000259" key="10">
    <source>
        <dbReference type="PROSITE" id="PS50928"/>
    </source>
</evidence>
<evidence type="ECO:0000256" key="1">
    <source>
        <dbReference type="ARBA" id="ARBA00004651"/>
    </source>
</evidence>
<evidence type="ECO:0000256" key="9">
    <source>
        <dbReference type="RuleBase" id="RU363054"/>
    </source>
</evidence>
<dbReference type="PANTHER" id="PTHR30425">
    <property type="entry name" value="PHOSPHATE TRANSPORT SYSTEM PERMEASE PROTEIN PST"/>
    <property type="match status" value="1"/>
</dbReference>
<sequence length="306" mass="32964">MQHVPKEQDRFKRHHLEELTGKTFAYVSIAILLVALVAITYFIASKGLSTFFKNDVNLFNFLFGTEWSPEGDMGKPSFGAFPFIFGSFAVTVLAALISAPLGIGAAIFMNEIAPAWGQKVLQPVIELLVGIPSVVYGFVGLSLVVPFMRERFEGVGFGLASGMVVLSVMILPTITSVALDSLKALPIKLKEASFALGATRWQTISKVLVPAALPGLLTGVVLGMTRAFGEALAVQMVIGNSQKLPESLFDSTSTLTSVLTLEMGNTIAGSAHSNALWSLALILLVMSFVFILLIRFLGRRGQTHER</sequence>
<accession>A0ABU5ZE62</accession>
<comment type="caution">
    <text evidence="11">The sequence shown here is derived from an EMBL/GenBank/DDBJ whole genome shotgun (WGS) entry which is preliminary data.</text>
</comment>
<feature type="domain" description="ABC transmembrane type-1" evidence="10">
    <location>
        <begin position="84"/>
        <end position="294"/>
    </location>
</feature>
<keyword evidence="12" id="KW-1185">Reference proteome</keyword>
<feature type="transmembrane region" description="Helical" evidence="8">
    <location>
        <begin position="207"/>
        <end position="228"/>
    </location>
</feature>
<gene>
    <name evidence="11" type="primary">pstC</name>
    <name evidence="11" type="ORF">VF724_02445</name>
</gene>